<evidence type="ECO:0000313" key="7">
    <source>
        <dbReference type="EMBL" id="GMM52286.1"/>
    </source>
</evidence>
<keyword evidence="8" id="KW-1185">Reference proteome</keyword>
<proteinExistence type="inferred from homology"/>
<keyword evidence="3" id="KW-0809">Transit peptide</keyword>
<keyword evidence="4 7" id="KW-0689">Ribosomal protein</keyword>
<organism evidence="7 8">
    <name type="scientific">Starmerella bacillaris</name>
    <name type="common">Yeast</name>
    <name type="synonym">Candida zemplinina</name>
    <dbReference type="NCBI Taxonomy" id="1247836"/>
    <lineage>
        <taxon>Eukaryota</taxon>
        <taxon>Fungi</taxon>
        <taxon>Dikarya</taxon>
        <taxon>Ascomycota</taxon>
        <taxon>Saccharomycotina</taxon>
        <taxon>Dipodascomycetes</taxon>
        <taxon>Dipodascales</taxon>
        <taxon>Trichomonascaceae</taxon>
        <taxon>Starmerella</taxon>
    </lineage>
</organism>
<accession>A0AAV5RNM6</accession>
<dbReference type="InterPro" id="IPR019189">
    <property type="entry name" value="Ribosomal_mL41"/>
</dbReference>
<name>A0AAV5RNM6_STABA</name>
<dbReference type="AlphaFoldDB" id="A0AAV5RNM6"/>
<evidence type="ECO:0000256" key="5">
    <source>
        <dbReference type="ARBA" id="ARBA00023128"/>
    </source>
</evidence>
<evidence type="ECO:0000256" key="1">
    <source>
        <dbReference type="ARBA" id="ARBA00004173"/>
    </source>
</evidence>
<evidence type="ECO:0000256" key="3">
    <source>
        <dbReference type="ARBA" id="ARBA00022946"/>
    </source>
</evidence>
<dbReference type="EMBL" id="BTGC01000008">
    <property type="protein sequence ID" value="GMM52286.1"/>
    <property type="molecule type" value="Genomic_DNA"/>
</dbReference>
<evidence type="ECO:0000313" key="8">
    <source>
        <dbReference type="Proteomes" id="UP001362899"/>
    </source>
</evidence>
<evidence type="ECO:0000256" key="4">
    <source>
        <dbReference type="ARBA" id="ARBA00022980"/>
    </source>
</evidence>
<dbReference type="GO" id="GO:0003735">
    <property type="term" value="F:structural constituent of ribosome"/>
    <property type="evidence" value="ECO:0007669"/>
    <property type="project" value="InterPro"/>
</dbReference>
<reference evidence="7 8" key="1">
    <citation type="journal article" date="2023" name="Elife">
        <title>Identification of key yeast species and microbe-microbe interactions impacting larval growth of Drosophila in the wild.</title>
        <authorList>
            <person name="Mure A."/>
            <person name="Sugiura Y."/>
            <person name="Maeda R."/>
            <person name="Honda K."/>
            <person name="Sakurai N."/>
            <person name="Takahashi Y."/>
            <person name="Watada M."/>
            <person name="Katoh T."/>
            <person name="Gotoh A."/>
            <person name="Gotoh Y."/>
            <person name="Taniguchi I."/>
            <person name="Nakamura K."/>
            <person name="Hayashi T."/>
            <person name="Katayama T."/>
            <person name="Uemura T."/>
            <person name="Hattori Y."/>
        </authorList>
    </citation>
    <scope>NUCLEOTIDE SEQUENCE [LARGE SCALE GENOMIC DNA]</scope>
    <source>
        <strain evidence="7 8">SB-73</strain>
    </source>
</reference>
<keyword evidence="6" id="KW-0687">Ribonucleoprotein</keyword>
<protein>
    <submittedName>
        <fullName evidence="7">Mitochondrial 54S ribosomal protein YmL27</fullName>
    </submittedName>
</protein>
<dbReference type="GO" id="GO:0005762">
    <property type="term" value="C:mitochondrial large ribosomal subunit"/>
    <property type="evidence" value="ECO:0007669"/>
    <property type="project" value="InterPro"/>
</dbReference>
<comment type="similarity">
    <text evidence="2">Belongs to the mitochondrion-specific ribosomal protein mL41 family.</text>
</comment>
<dbReference type="Proteomes" id="UP001362899">
    <property type="component" value="Unassembled WGS sequence"/>
</dbReference>
<dbReference type="PANTHER" id="PTHR21338:SF0">
    <property type="entry name" value="LARGE RIBOSOMAL SUBUNIT PROTEIN ML41"/>
    <property type="match status" value="1"/>
</dbReference>
<dbReference type="PANTHER" id="PTHR21338">
    <property type="entry name" value="MITOCHONDRIAL RIBOSOMAL PROTEIN L41"/>
    <property type="match status" value="1"/>
</dbReference>
<evidence type="ECO:0000256" key="2">
    <source>
        <dbReference type="ARBA" id="ARBA00010152"/>
    </source>
</evidence>
<gene>
    <name evidence="7" type="ORF">DASB73_032490</name>
</gene>
<dbReference type="Pfam" id="PF09809">
    <property type="entry name" value="MRP-L27"/>
    <property type="match status" value="1"/>
</dbReference>
<comment type="subcellular location">
    <subcellularLocation>
        <location evidence="1">Mitochondrion</location>
    </subcellularLocation>
</comment>
<sequence length="137" mass="15701">MRPSPISSLLRPWKRYRDGQLFYGLSKAGNKRWALPTKKGNKNYYKGNHSSGVGSITRNQRFVVNWEKVRTYVVPSNVDSSVLKPLVDPTAIDVKNQFQGYDGATDPKLYLRKVMEFIEFGESESPEMARKENVERG</sequence>
<comment type="caution">
    <text evidence="7">The sequence shown here is derived from an EMBL/GenBank/DDBJ whole genome shotgun (WGS) entry which is preliminary data.</text>
</comment>
<evidence type="ECO:0000256" key="6">
    <source>
        <dbReference type="ARBA" id="ARBA00023274"/>
    </source>
</evidence>
<keyword evidence="5" id="KW-0496">Mitochondrion</keyword>
<dbReference type="GO" id="GO:0006412">
    <property type="term" value="P:translation"/>
    <property type="evidence" value="ECO:0007669"/>
    <property type="project" value="TreeGrafter"/>
</dbReference>